<feature type="region of interest" description="Disordered" evidence="1">
    <location>
        <begin position="1"/>
        <end position="28"/>
    </location>
</feature>
<gene>
    <name evidence="2" type="ORF">GCM10009665_50560</name>
</gene>
<proteinExistence type="predicted"/>
<keyword evidence="3" id="KW-1185">Reference proteome</keyword>
<feature type="compositionally biased region" description="Low complexity" evidence="1">
    <location>
        <begin position="1"/>
        <end position="21"/>
    </location>
</feature>
<reference evidence="2 3" key="1">
    <citation type="journal article" date="2019" name="Int. J. Syst. Evol. Microbiol.">
        <title>The Global Catalogue of Microorganisms (GCM) 10K type strain sequencing project: providing services to taxonomists for standard genome sequencing and annotation.</title>
        <authorList>
            <consortium name="The Broad Institute Genomics Platform"/>
            <consortium name="The Broad Institute Genome Sequencing Center for Infectious Disease"/>
            <person name="Wu L."/>
            <person name="Ma J."/>
        </authorList>
    </citation>
    <scope>NUCLEOTIDE SEQUENCE [LARGE SCALE GENOMIC DNA]</scope>
    <source>
        <strain evidence="2 3">JCM 13004</strain>
    </source>
</reference>
<accession>A0ABN1WKY8</accession>
<comment type="caution">
    <text evidence="2">The sequence shown here is derived from an EMBL/GenBank/DDBJ whole genome shotgun (WGS) entry which is preliminary data.</text>
</comment>
<organism evidence="2 3">
    <name type="scientific">Kitasatospora nipponensis</name>
    <dbReference type="NCBI Taxonomy" id="258049"/>
    <lineage>
        <taxon>Bacteria</taxon>
        <taxon>Bacillati</taxon>
        <taxon>Actinomycetota</taxon>
        <taxon>Actinomycetes</taxon>
        <taxon>Kitasatosporales</taxon>
        <taxon>Streptomycetaceae</taxon>
        <taxon>Kitasatospora</taxon>
    </lineage>
</organism>
<dbReference type="Proteomes" id="UP001500037">
    <property type="component" value="Unassembled WGS sequence"/>
</dbReference>
<dbReference type="EMBL" id="BAAALF010000106">
    <property type="protein sequence ID" value="GAA1253763.1"/>
    <property type="molecule type" value="Genomic_DNA"/>
</dbReference>
<name>A0ABN1WKY8_9ACTN</name>
<protein>
    <submittedName>
        <fullName evidence="2">Uncharacterized protein</fullName>
    </submittedName>
</protein>
<evidence type="ECO:0000313" key="2">
    <source>
        <dbReference type="EMBL" id="GAA1253763.1"/>
    </source>
</evidence>
<evidence type="ECO:0000256" key="1">
    <source>
        <dbReference type="SAM" id="MobiDB-lite"/>
    </source>
</evidence>
<sequence length="73" mass="7812">MDGGLDAVQVQDAGQGQAAEAGPDDGDRVVGVHCHETNVTNMFVENKFGAYAFAGRRKHPRWTCFFLSGTGPD</sequence>
<evidence type="ECO:0000313" key="3">
    <source>
        <dbReference type="Proteomes" id="UP001500037"/>
    </source>
</evidence>